<reference evidence="3" key="1">
    <citation type="submission" date="2022-08" db="EMBL/GenBank/DDBJ databases">
        <title>Novel sulphate-reducing endosymbionts in the free-living metamonad Anaeramoeba.</title>
        <authorList>
            <person name="Jerlstrom-Hultqvist J."/>
            <person name="Cepicka I."/>
            <person name="Gallot-Lavallee L."/>
            <person name="Salas-Leiva D."/>
            <person name="Curtis B.A."/>
            <person name="Zahonova K."/>
            <person name="Pipaliya S."/>
            <person name="Dacks J."/>
            <person name="Roger A.J."/>
        </authorList>
    </citation>
    <scope>NUCLEOTIDE SEQUENCE</scope>
    <source>
        <strain evidence="3">Busselton2</strain>
    </source>
</reference>
<proteinExistence type="predicted"/>
<feature type="compositionally biased region" description="Basic residues" evidence="1">
    <location>
        <begin position="242"/>
        <end position="251"/>
    </location>
</feature>
<dbReference type="GO" id="GO:0000428">
    <property type="term" value="C:DNA-directed RNA polymerase complex"/>
    <property type="evidence" value="ECO:0007669"/>
    <property type="project" value="UniProtKB-KW"/>
</dbReference>
<feature type="compositionally biased region" description="Basic residues" evidence="1">
    <location>
        <begin position="386"/>
        <end position="407"/>
    </location>
</feature>
<dbReference type="EMBL" id="JANTQA010000032">
    <property type="protein sequence ID" value="KAJ3440104.1"/>
    <property type="molecule type" value="Genomic_DNA"/>
</dbReference>
<feature type="compositionally biased region" description="Low complexity" evidence="1">
    <location>
        <begin position="208"/>
        <end position="220"/>
    </location>
</feature>
<feature type="transmembrane region" description="Helical" evidence="2">
    <location>
        <begin position="457"/>
        <end position="475"/>
    </location>
</feature>
<feature type="compositionally biased region" description="Polar residues" evidence="1">
    <location>
        <begin position="330"/>
        <end position="344"/>
    </location>
</feature>
<sequence>MFYFHFLKSDPKRTKTTRKNKKSSNTISKVVDRLPKKQKKILKKITEIVEPKKKISKEERLVQAIGESLKPFKFDFYLLERFLYWSSPSTFIVLFVSLQLFFLVLSQSPGNPIEKIFCTIAIYFCLRCVDFGGAKQILLTIISQTERPEKKYKKKPDKRFSFTENTCAKKKKKKIQIHKNNPDNNNNNNDKNSLSNGNQLKNKGAYLNQNNPNSSNINSQESKRNKMKRNLQSTNNLNQKVKTSKKLKKRRSEGALINKHGANSGSKSAKSENNHSDLNIDDIANEILSDFSESESERLSHSKDFEEKHDTKEQIINRHVKDDIRKKQENNFGVQTISNNYDDQNMNKRKTEKRNRRNSVDSFSNLTSENTKKEKDQSIKSEKNNKRLKVQKRRKKKKMKKNKKDHAKKGEEAINKKYECKYITIDKVSRFISSWYYFIKLLVISTFEMFKSKSKTINLFNIFVLSITFIMIPYLNLFKTLWVITDIILIIPGVWINWDKFTFFFEKFIFHFLKFVKNLKIENKNK</sequence>
<evidence type="ECO:0000256" key="2">
    <source>
        <dbReference type="SAM" id="Phobius"/>
    </source>
</evidence>
<feature type="compositionally biased region" description="Basic residues" evidence="1">
    <location>
        <begin position="168"/>
        <end position="177"/>
    </location>
</feature>
<feature type="compositionally biased region" description="Polar residues" evidence="1">
    <location>
        <begin position="230"/>
        <end position="239"/>
    </location>
</feature>
<dbReference type="Proteomes" id="UP001146793">
    <property type="component" value="Unassembled WGS sequence"/>
</dbReference>
<feature type="compositionally biased region" description="Basic residues" evidence="1">
    <location>
        <begin position="347"/>
        <end position="357"/>
    </location>
</feature>
<keyword evidence="2" id="KW-0812">Transmembrane</keyword>
<feature type="compositionally biased region" description="Polar residues" evidence="1">
    <location>
        <begin position="360"/>
        <end position="369"/>
    </location>
</feature>
<dbReference type="AlphaFoldDB" id="A0AAV7ZG20"/>
<feature type="compositionally biased region" description="Basic and acidic residues" evidence="1">
    <location>
        <begin position="295"/>
        <end position="329"/>
    </location>
</feature>
<organism evidence="3 4">
    <name type="scientific">Anaeramoeba flamelloides</name>
    <dbReference type="NCBI Taxonomy" id="1746091"/>
    <lineage>
        <taxon>Eukaryota</taxon>
        <taxon>Metamonada</taxon>
        <taxon>Anaeramoebidae</taxon>
        <taxon>Anaeramoeba</taxon>
    </lineage>
</organism>
<keyword evidence="2" id="KW-1133">Transmembrane helix</keyword>
<keyword evidence="2" id="KW-0472">Membrane</keyword>
<name>A0AAV7ZG20_9EUKA</name>
<feature type="compositionally biased region" description="Low complexity" evidence="1">
    <location>
        <begin position="182"/>
        <end position="198"/>
    </location>
</feature>
<evidence type="ECO:0000313" key="4">
    <source>
        <dbReference type="Proteomes" id="UP001146793"/>
    </source>
</evidence>
<comment type="caution">
    <text evidence="3">The sequence shown here is derived from an EMBL/GenBank/DDBJ whole genome shotgun (WGS) entry which is preliminary data.</text>
</comment>
<accession>A0AAV7ZG20</accession>
<evidence type="ECO:0000313" key="3">
    <source>
        <dbReference type="EMBL" id="KAJ3440104.1"/>
    </source>
</evidence>
<keyword evidence="3" id="KW-0804">Transcription</keyword>
<feature type="compositionally biased region" description="Basic and acidic residues" evidence="1">
    <location>
        <begin position="370"/>
        <end position="385"/>
    </location>
</feature>
<feature type="region of interest" description="Disordered" evidence="1">
    <location>
        <begin position="167"/>
        <end position="277"/>
    </location>
</feature>
<protein>
    <submittedName>
        <fullName evidence="3">DNA-directed RNA polymerase i subunit rpa34</fullName>
    </submittedName>
</protein>
<feature type="region of interest" description="Disordered" evidence="1">
    <location>
        <begin position="292"/>
        <end position="410"/>
    </location>
</feature>
<keyword evidence="3" id="KW-0240">DNA-directed RNA polymerase</keyword>
<feature type="transmembrane region" description="Helical" evidence="2">
    <location>
        <begin position="82"/>
        <end position="105"/>
    </location>
</feature>
<evidence type="ECO:0000256" key="1">
    <source>
        <dbReference type="SAM" id="MobiDB-lite"/>
    </source>
</evidence>
<gene>
    <name evidence="3" type="ORF">M0812_16152</name>
</gene>
<feature type="transmembrane region" description="Helical" evidence="2">
    <location>
        <begin position="481"/>
        <end position="498"/>
    </location>
</feature>